<keyword evidence="2" id="KW-0805">Transcription regulation</keyword>
<evidence type="ECO:0000256" key="2">
    <source>
        <dbReference type="ARBA" id="ARBA00023015"/>
    </source>
</evidence>
<reference evidence="7" key="3">
    <citation type="submission" date="2010-09" db="EMBL/GenBank/DDBJ databases">
        <title>Annotation of Gaeumannomyces graminis var. tritici R3-111a-1.</title>
        <authorList>
            <consortium name="The Broad Institute Genome Sequencing Platform"/>
            <person name="Ma L.-J."/>
            <person name="Dead R."/>
            <person name="Young S.K."/>
            <person name="Zeng Q."/>
            <person name="Gargeya S."/>
            <person name="Fitzgerald M."/>
            <person name="Haas B."/>
            <person name="Abouelleil A."/>
            <person name="Alvarado L."/>
            <person name="Arachchi H.M."/>
            <person name="Berlin A."/>
            <person name="Brown A."/>
            <person name="Chapman S.B."/>
            <person name="Chen Z."/>
            <person name="Dunbar C."/>
            <person name="Freedman E."/>
            <person name="Gearin G."/>
            <person name="Gellesch M."/>
            <person name="Goldberg J."/>
            <person name="Griggs A."/>
            <person name="Gujja S."/>
            <person name="Heiman D."/>
            <person name="Howarth C."/>
            <person name="Larson L."/>
            <person name="Lui A."/>
            <person name="MacDonald P.J.P."/>
            <person name="Mehta T."/>
            <person name="Montmayeur A."/>
            <person name="Murphy C."/>
            <person name="Neiman D."/>
            <person name="Pearson M."/>
            <person name="Priest M."/>
            <person name="Roberts A."/>
            <person name="Saif S."/>
            <person name="Shea T."/>
            <person name="Shenoy N."/>
            <person name="Sisk P."/>
            <person name="Stolte C."/>
            <person name="Sykes S."/>
            <person name="Yandava C."/>
            <person name="Wortman J."/>
            <person name="Nusbaum C."/>
            <person name="Birren B."/>
        </authorList>
    </citation>
    <scope>NUCLEOTIDE SEQUENCE</scope>
    <source>
        <strain evidence="7">R3-111a-1</strain>
    </source>
</reference>
<dbReference type="PANTHER" id="PTHR31845:SF33">
    <property type="entry name" value="ZN(II)2CYS6 TRANSCRIPTION FACTOR (EUROFUNG)"/>
    <property type="match status" value="1"/>
</dbReference>
<feature type="compositionally biased region" description="Low complexity" evidence="6">
    <location>
        <begin position="576"/>
        <end position="594"/>
    </location>
</feature>
<gene>
    <name evidence="8" type="primary">20354087</name>
    <name evidence="7" type="ORF">GGTG_13629</name>
</gene>
<evidence type="ECO:0000256" key="1">
    <source>
        <dbReference type="ARBA" id="ARBA00004123"/>
    </source>
</evidence>
<evidence type="ECO:0000256" key="5">
    <source>
        <dbReference type="ARBA" id="ARBA00023242"/>
    </source>
</evidence>
<dbReference type="AlphaFoldDB" id="J3PJE9"/>
<dbReference type="GO" id="GO:0000981">
    <property type="term" value="F:DNA-binding transcription factor activity, RNA polymerase II-specific"/>
    <property type="evidence" value="ECO:0007669"/>
    <property type="project" value="TreeGrafter"/>
</dbReference>
<comment type="subcellular location">
    <subcellularLocation>
        <location evidence="1">Nucleus</location>
    </subcellularLocation>
</comment>
<reference evidence="8" key="5">
    <citation type="submission" date="2018-04" db="UniProtKB">
        <authorList>
            <consortium name="EnsemblFungi"/>
        </authorList>
    </citation>
    <scope>IDENTIFICATION</scope>
    <source>
        <strain evidence="8">R3-111a-1</strain>
    </source>
</reference>
<reference evidence="9" key="1">
    <citation type="submission" date="2010-07" db="EMBL/GenBank/DDBJ databases">
        <title>The genome sequence of Gaeumannomyces graminis var. tritici strain R3-111a-1.</title>
        <authorList>
            <consortium name="The Broad Institute Genome Sequencing Platform"/>
            <person name="Ma L.-J."/>
            <person name="Dead R."/>
            <person name="Young S."/>
            <person name="Zeng Q."/>
            <person name="Koehrsen M."/>
            <person name="Alvarado L."/>
            <person name="Berlin A."/>
            <person name="Chapman S.B."/>
            <person name="Chen Z."/>
            <person name="Freedman E."/>
            <person name="Gellesch M."/>
            <person name="Goldberg J."/>
            <person name="Griggs A."/>
            <person name="Gujja S."/>
            <person name="Heilman E.R."/>
            <person name="Heiman D."/>
            <person name="Hepburn T."/>
            <person name="Howarth C."/>
            <person name="Jen D."/>
            <person name="Larson L."/>
            <person name="Mehta T."/>
            <person name="Neiman D."/>
            <person name="Pearson M."/>
            <person name="Roberts A."/>
            <person name="Saif S."/>
            <person name="Shea T."/>
            <person name="Shenoy N."/>
            <person name="Sisk P."/>
            <person name="Stolte C."/>
            <person name="Sykes S."/>
            <person name="Walk T."/>
            <person name="White J."/>
            <person name="Yandava C."/>
            <person name="Haas B."/>
            <person name="Nusbaum C."/>
            <person name="Birren B."/>
        </authorList>
    </citation>
    <scope>NUCLEOTIDE SEQUENCE [LARGE SCALE GENOMIC DNA]</scope>
    <source>
        <strain evidence="9">R3-111a-1</strain>
    </source>
</reference>
<keyword evidence="3" id="KW-0238">DNA-binding</keyword>
<evidence type="ECO:0008006" key="10">
    <source>
        <dbReference type="Google" id="ProtNLM"/>
    </source>
</evidence>
<dbReference type="STRING" id="644352.J3PJE9"/>
<evidence type="ECO:0000256" key="4">
    <source>
        <dbReference type="ARBA" id="ARBA00023163"/>
    </source>
</evidence>
<protein>
    <recommendedName>
        <fullName evidence="10">Transcription factor domain-containing protein</fullName>
    </recommendedName>
</protein>
<proteinExistence type="predicted"/>
<keyword evidence="4" id="KW-0804">Transcription</keyword>
<organism evidence="7">
    <name type="scientific">Gaeumannomyces tritici (strain R3-111a-1)</name>
    <name type="common">Wheat and barley take-all root rot fungus</name>
    <name type="synonym">Gaeumannomyces graminis var. tritici</name>
    <dbReference type="NCBI Taxonomy" id="644352"/>
    <lineage>
        <taxon>Eukaryota</taxon>
        <taxon>Fungi</taxon>
        <taxon>Dikarya</taxon>
        <taxon>Ascomycota</taxon>
        <taxon>Pezizomycotina</taxon>
        <taxon>Sordariomycetes</taxon>
        <taxon>Sordariomycetidae</taxon>
        <taxon>Magnaporthales</taxon>
        <taxon>Magnaporthaceae</taxon>
        <taxon>Gaeumannomyces</taxon>
    </lineage>
</organism>
<feature type="region of interest" description="Disordered" evidence="6">
    <location>
        <begin position="313"/>
        <end position="333"/>
    </location>
</feature>
<feature type="region of interest" description="Disordered" evidence="6">
    <location>
        <begin position="205"/>
        <end position="234"/>
    </location>
</feature>
<evidence type="ECO:0000313" key="8">
    <source>
        <dbReference type="EnsemblFungi" id="EJT68799"/>
    </source>
</evidence>
<dbReference type="OrthoDB" id="4454541at2759"/>
<dbReference type="GO" id="GO:0005634">
    <property type="term" value="C:nucleus"/>
    <property type="evidence" value="ECO:0007669"/>
    <property type="project" value="UniProtKB-SubCell"/>
</dbReference>
<dbReference type="GO" id="GO:0000976">
    <property type="term" value="F:transcription cis-regulatory region binding"/>
    <property type="evidence" value="ECO:0007669"/>
    <property type="project" value="TreeGrafter"/>
</dbReference>
<evidence type="ECO:0000256" key="3">
    <source>
        <dbReference type="ARBA" id="ARBA00023125"/>
    </source>
</evidence>
<reference evidence="8" key="4">
    <citation type="journal article" date="2015" name="G3 (Bethesda)">
        <title>Genome sequences of three phytopathogenic species of the Magnaporthaceae family of fungi.</title>
        <authorList>
            <person name="Okagaki L.H."/>
            <person name="Nunes C.C."/>
            <person name="Sailsbery J."/>
            <person name="Clay B."/>
            <person name="Brown D."/>
            <person name="John T."/>
            <person name="Oh Y."/>
            <person name="Young N."/>
            <person name="Fitzgerald M."/>
            <person name="Haas B.J."/>
            <person name="Zeng Q."/>
            <person name="Young S."/>
            <person name="Adiconis X."/>
            <person name="Fan L."/>
            <person name="Levin J.Z."/>
            <person name="Mitchell T.K."/>
            <person name="Okubara P.A."/>
            <person name="Farman M.L."/>
            <person name="Kohn L.M."/>
            <person name="Birren B."/>
            <person name="Ma L.-J."/>
            <person name="Dean R.A."/>
        </authorList>
    </citation>
    <scope>NUCLEOTIDE SEQUENCE</scope>
    <source>
        <strain evidence="8">R3-111a-1</strain>
    </source>
</reference>
<dbReference type="PANTHER" id="PTHR31845">
    <property type="entry name" value="FINGER DOMAIN PROTEIN, PUTATIVE-RELATED"/>
    <property type="match status" value="1"/>
</dbReference>
<dbReference type="CDD" id="cd12148">
    <property type="entry name" value="fungal_TF_MHR"/>
    <property type="match status" value="1"/>
</dbReference>
<dbReference type="HOGENOM" id="CLU_028616_1_0_1"/>
<reference evidence="7" key="2">
    <citation type="submission" date="2010-07" db="EMBL/GenBank/DDBJ databases">
        <authorList>
            <consortium name="The Broad Institute Genome Sequencing Platform"/>
            <consortium name="Broad Institute Genome Sequencing Center for Infectious Disease"/>
            <person name="Ma L.-J."/>
            <person name="Dead R."/>
            <person name="Young S."/>
            <person name="Zeng Q."/>
            <person name="Koehrsen M."/>
            <person name="Alvarado L."/>
            <person name="Berlin A."/>
            <person name="Chapman S.B."/>
            <person name="Chen Z."/>
            <person name="Freedman E."/>
            <person name="Gellesch M."/>
            <person name="Goldberg J."/>
            <person name="Griggs A."/>
            <person name="Gujja S."/>
            <person name="Heilman E.R."/>
            <person name="Heiman D."/>
            <person name="Hepburn T."/>
            <person name="Howarth C."/>
            <person name="Jen D."/>
            <person name="Larson L."/>
            <person name="Mehta T."/>
            <person name="Neiman D."/>
            <person name="Pearson M."/>
            <person name="Roberts A."/>
            <person name="Saif S."/>
            <person name="Shea T."/>
            <person name="Shenoy N."/>
            <person name="Sisk P."/>
            <person name="Stolte C."/>
            <person name="Sykes S."/>
            <person name="Walk T."/>
            <person name="White J."/>
            <person name="Yandava C."/>
            <person name="Haas B."/>
            <person name="Nusbaum C."/>
            <person name="Birren B."/>
        </authorList>
    </citation>
    <scope>NUCLEOTIDE SEQUENCE</scope>
    <source>
        <strain evidence="7">R3-111a-1</strain>
    </source>
</reference>
<sequence>MGGSSASPGTVTTITSAATIGFGALGLQGGSGQTAAARAPKRRKQSHYEVATLSAPDLVNAGVITAQDAEAYFRAFFSGCHRFVPVFDPGHDTMDSVRRRSPLLFGTICSVGCRVLSGPDSHHCRLLGFHTQRMLNAAVLAPSPTRGSVSPPGSKCSVETIQALLVKACYASERSLLVVIAMRMAIDLGLPEAYDTLTARSASRRSRGCAAGKGGPGAGRRDDSSAAGGDEGDEEAALMRKTRTWLHIAVMSHIMHVDAGDLPTLRFRGAASRCRILLESQSATDEDLHLLPQVELNAIRARIRASLAQLSSGGGSSNCNSSGSNSPGAHCGGGGGDDEALMDVVRGARIDIDVWFGDWTRVLAPHLARLPWLAPNLAVQRFWSDGMAMCSAVRCLGLEDVSAMTPAQRAVLLMAKASLRDHLDVVLQEPRLYLANLRYAADFVWAKNAFCLLLLLKLDMLLPDGDDDEDDDGGGGVGGRAALVAKSRALLAEFARSVGPNSGGGGGAGAGTAKSNTGAMYLHLVRVSIEKYSQALQSDASRGDGIPPANVPPLPPPVSAEMAAAGSDGRGVTAVSGPPGTGAAVSASAPAPAAGEGGQTDLESFVPDQFVFEWDFPGLTLFSSPTTEATWFDDFLTGALDGADDFYGGLGWASVDFSV</sequence>
<evidence type="ECO:0000313" key="9">
    <source>
        <dbReference type="Proteomes" id="UP000006039"/>
    </source>
</evidence>
<dbReference type="RefSeq" id="XP_009229810.1">
    <property type="nucleotide sequence ID" value="XM_009231546.1"/>
</dbReference>
<keyword evidence="9" id="KW-1185">Reference proteome</keyword>
<dbReference type="EMBL" id="GL385418">
    <property type="protein sequence ID" value="EJT68799.1"/>
    <property type="molecule type" value="Genomic_DNA"/>
</dbReference>
<evidence type="ECO:0000256" key="6">
    <source>
        <dbReference type="SAM" id="MobiDB-lite"/>
    </source>
</evidence>
<dbReference type="Proteomes" id="UP000006039">
    <property type="component" value="Unassembled WGS sequence"/>
</dbReference>
<dbReference type="VEuPathDB" id="FungiDB:GGTG_13629"/>
<evidence type="ECO:0000313" key="7">
    <source>
        <dbReference type="EMBL" id="EJT68799.1"/>
    </source>
</evidence>
<dbReference type="GeneID" id="20354087"/>
<feature type="region of interest" description="Disordered" evidence="6">
    <location>
        <begin position="538"/>
        <end position="600"/>
    </location>
</feature>
<feature type="compositionally biased region" description="Pro residues" evidence="6">
    <location>
        <begin position="549"/>
        <end position="558"/>
    </location>
</feature>
<dbReference type="EnsemblFungi" id="EJT68799">
    <property type="protein sequence ID" value="EJT68799"/>
    <property type="gene ID" value="GGTG_13629"/>
</dbReference>
<feature type="compositionally biased region" description="Low complexity" evidence="6">
    <location>
        <begin position="317"/>
        <end position="326"/>
    </location>
</feature>
<name>J3PJE9_GAET3</name>
<accession>J3PJE9</accession>
<dbReference type="eggNOG" id="ENOG502SKEK">
    <property type="taxonomic scope" value="Eukaryota"/>
</dbReference>
<keyword evidence="5" id="KW-0539">Nucleus</keyword>
<dbReference type="InterPro" id="IPR051089">
    <property type="entry name" value="prtT"/>
</dbReference>